<evidence type="ECO:0000313" key="2">
    <source>
        <dbReference type="Proteomes" id="UP000266327"/>
    </source>
</evidence>
<dbReference type="AlphaFoldDB" id="A0A3A3G4E0"/>
<dbReference type="OrthoDB" id="9795283at2"/>
<evidence type="ECO:0000313" key="1">
    <source>
        <dbReference type="EMBL" id="RJG02714.1"/>
    </source>
</evidence>
<dbReference type="Gene3D" id="1.10.10.690">
    <property type="entry name" value="YidB-like"/>
    <property type="match status" value="1"/>
</dbReference>
<protein>
    <submittedName>
        <fullName evidence="1">DUF937 domain-containing protein</fullName>
    </submittedName>
</protein>
<dbReference type="EMBL" id="QYUQ01000002">
    <property type="protein sequence ID" value="RJG02714.1"/>
    <property type="molecule type" value="Genomic_DNA"/>
</dbReference>
<keyword evidence="2" id="KW-1185">Reference proteome</keyword>
<dbReference type="Pfam" id="PF20159">
    <property type="entry name" value="YidB"/>
    <property type="match status" value="1"/>
</dbReference>
<gene>
    <name evidence="1" type="ORF">D3878_14945</name>
</gene>
<dbReference type="InterPro" id="IPR045372">
    <property type="entry name" value="YidB"/>
</dbReference>
<dbReference type="Proteomes" id="UP000266327">
    <property type="component" value="Unassembled WGS sequence"/>
</dbReference>
<dbReference type="InterPro" id="IPR027405">
    <property type="entry name" value="YidB-like"/>
</dbReference>
<sequence>MGLFDSIAGQLGGMIPGAGNGDSQGGLLEAGMSLLNSQGGLQGLIQTFQEHGLGDTVASWIGTGSNLPISADQIQSVLGSEQVQAIAQKLGLSTAEASGSLATMLPQLIDRLTPDGQLPEGGGMLEQGLNLLKGLGR</sequence>
<name>A0A3A3G4E0_9BURK</name>
<dbReference type="RefSeq" id="WP_119786216.1">
    <property type="nucleotide sequence ID" value="NZ_QYUQ01000002.1"/>
</dbReference>
<comment type="caution">
    <text evidence="1">The sequence shown here is derived from an EMBL/GenBank/DDBJ whole genome shotgun (WGS) entry which is preliminary data.</text>
</comment>
<proteinExistence type="predicted"/>
<accession>A0A3A3G4E0</accession>
<organism evidence="1 2">
    <name type="scientific">Noviherbaspirillum sedimenti</name>
    <dbReference type="NCBI Taxonomy" id="2320865"/>
    <lineage>
        <taxon>Bacteria</taxon>
        <taxon>Pseudomonadati</taxon>
        <taxon>Pseudomonadota</taxon>
        <taxon>Betaproteobacteria</taxon>
        <taxon>Burkholderiales</taxon>
        <taxon>Oxalobacteraceae</taxon>
        <taxon>Noviherbaspirillum</taxon>
    </lineage>
</organism>
<dbReference type="SUPFAM" id="SSF140804">
    <property type="entry name" value="YidB-like"/>
    <property type="match status" value="1"/>
</dbReference>
<reference evidence="2" key="1">
    <citation type="submission" date="2018-09" db="EMBL/GenBank/DDBJ databases">
        <authorList>
            <person name="Zhu H."/>
        </authorList>
    </citation>
    <scope>NUCLEOTIDE SEQUENCE [LARGE SCALE GENOMIC DNA]</scope>
    <source>
        <strain evidence="2">K1S02-23</strain>
    </source>
</reference>